<dbReference type="EMBL" id="HBHP01022733">
    <property type="protein sequence ID" value="CAD9770160.1"/>
    <property type="molecule type" value="Transcribed_RNA"/>
</dbReference>
<organism evidence="1">
    <name type="scientific">Lotharella oceanica</name>
    <dbReference type="NCBI Taxonomy" id="641309"/>
    <lineage>
        <taxon>Eukaryota</taxon>
        <taxon>Sar</taxon>
        <taxon>Rhizaria</taxon>
        <taxon>Cercozoa</taxon>
        <taxon>Chlorarachniophyceae</taxon>
        <taxon>Lotharella</taxon>
    </lineage>
</organism>
<reference evidence="1" key="1">
    <citation type="submission" date="2021-01" db="EMBL/GenBank/DDBJ databases">
        <authorList>
            <person name="Corre E."/>
            <person name="Pelletier E."/>
            <person name="Niang G."/>
            <person name="Scheremetjew M."/>
            <person name="Finn R."/>
            <person name="Kale V."/>
            <person name="Holt S."/>
            <person name="Cochrane G."/>
            <person name="Meng A."/>
            <person name="Brown T."/>
            <person name="Cohen L."/>
        </authorList>
    </citation>
    <scope>NUCLEOTIDE SEQUENCE</scope>
    <source>
        <strain evidence="1">CCMP622</strain>
    </source>
</reference>
<proteinExistence type="predicted"/>
<sequence>MMGGGHVVNGPARRVGSRTHIEFCDGRILSVLHQGPGKKLSMLFPQLVRASYGERIWKGVLAVQELELKCRYDRWPSSVAFSPDGKHIAIGNNKKSAPGTSRRGMRSSASRATLVGANARGGVFAPMATTSSAGVTTARCACGT</sequence>
<accession>A0A7S2TWQ1</accession>
<evidence type="ECO:0000313" key="1">
    <source>
        <dbReference type="EMBL" id="CAD9770160.1"/>
    </source>
</evidence>
<gene>
    <name evidence="1" type="ORF">LSP00402_LOCUS14145</name>
</gene>
<protein>
    <submittedName>
        <fullName evidence="1">Uncharacterized protein</fullName>
    </submittedName>
</protein>
<name>A0A7S2TWQ1_9EUKA</name>
<dbReference type="AlphaFoldDB" id="A0A7S2TWQ1"/>